<dbReference type="Proteomes" id="UP000076154">
    <property type="component" value="Unassembled WGS sequence"/>
</dbReference>
<evidence type="ECO:0000313" key="1">
    <source>
        <dbReference type="EMBL" id="RDB30636.1"/>
    </source>
</evidence>
<evidence type="ECO:0000313" key="2">
    <source>
        <dbReference type="Proteomes" id="UP000076154"/>
    </source>
</evidence>
<dbReference type="InParanoid" id="A0A369KI79"/>
<organism evidence="1 2">
    <name type="scientific">Hypsizygus marmoreus</name>
    <name type="common">White beech mushroom</name>
    <name type="synonym">Agaricus marmoreus</name>
    <dbReference type="NCBI Taxonomy" id="39966"/>
    <lineage>
        <taxon>Eukaryota</taxon>
        <taxon>Fungi</taxon>
        <taxon>Dikarya</taxon>
        <taxon>Basidiomycota</taxon>
        <taxon>Agaricomycotina</taxon>
        <taxon>Agaricomycetes</taxon>
        <taxon>Agaricomycetidae</taxon>
        <taxon>Agaricales</taxon>
        <taxon>Tricholomatineae</taxon>
        <taxon>Lyophyllaceae</taxon>
        <taxon>Hypsizygus</taxon>
    </lineage>
</organism>
<accession>A0A369KI79</accession>
<keyword evidence="2" id="KW-1185">Reference proteome</keyword>
<gene>
    <name evidence="1" type="ORF">Hypma_005933</name>
</gene>
<comment type="caution">
    <text evidence="1">The sequence shown here is derived from an EMBL/GenBank/DDBJ whole genome shotgun (WGS) entry which is preliminary data.</text>
</comment>
<sequence length="80" mass="9287">MRKASDSTQHSLELAKKKLTHNKVCKGIEIHNRHKKQHTSGIPTFYTPSDLGVRFPDFFRVQIDQGWSIFKYRGPVRGPH</sequence>
<proteinExistence type="predicted"/>
<reference evidence="1" key="1">
    <citation type="submission" date="2018-04" db="EMBL/GenBank/DDBJ databases">
        <title>Whole genome sequencing of Hypsizygus marmoreus.</title>
        <authorList>
            <person name="Choi I.-G."/>
            <person name="Min B."/>
            <person name="Kim J.-G."/>
            <person name="Kim S."/>
            <person name="Oh Y.-L."/>
            <person name="Kong W.-S."/>
            <person name="Park H."/>
            <person name="Jeong J."/>
            <person name="Song E.-S."/>
        </authorList>
    </citation>
    <scope>NUCLEOTIDE SEQUENCE [LARGE SCALE GENOMIC DNA]</scope>
    <source>
        <strain evidence="1">51987-8</strain>
    </source>
</reference>
<protein>
    <submittedName>
        <fullName evidence="1">Uncharacterized protein</fullName>
    </submittedName>
</protein>
<dbReference type="AlphaFoldDB" id="A0A369KI79"/>
<dbReference type="EMBL" id="LUEZ02000004">
    <property type="protein sequence ID" value="RDB30636.1"/>
    <property type="molecule type" value="Genomic_DNA"/>
</dbReference>
<name>A0A369KI79_HYPMA</name>